<feature type="compositionally biased region" description="Basic and acidic residues" evidence="5">
    <location>
        <begin position="7"/>
        <end position="20"/>
    </location>
</feature>
<dbReference type="SUPFAM" id="SSF52540">
    <property type="entry name" value="P-loop containing nucleoside triphosphate hydrolases"/>
    <property type="match status" value="1"/>
</dbReference>
<keyword evidence="3" id="KW-0547">Nucleotide-binding</keyword>
<dbReference type="InterPro" id="IPR003593">
    <property type="entry name" value="AAA+_ATPase"/>
</dbReference>
<dbReference type="EMBL" id="RXMA01000002">
    <property type="protein sequence ID" value="RTR23637.1"/>
    <property type="molecule type" value="Genomic_DNA"/>
</dbReference>
<gene>
    <name evidence="7" type="ORF">EJ903_03660</name>
</gene>
<name>A0A431VMP0_9PROT</name>
<dbReference type="InterPro" id="IPR050166">
    <property type="entry name" value="ABC_transporter_ATP-bind"/>
</dbReference>
<organism evidence="7 8">
    <name type="scientific">Azospirillum griseum</name>
    <dbReference type="NCBI Taxonomy" id="2496639"/>
    <lineage>
        <taxon>Bacteria</taxon>
        <taxon>Pseudomonadati</taxon>
        <taxon>Pseudomonadota</taxon>
        <taxon>Alphaproteobacteria</taxon>
        <taxon>Rhodospirillales</taxon>
        <taxon>Azospirillaceae</taxon>
        <taxon>Azospirillum</taxon>
    </lineage>
</organism>
<dbReference type="InterPro" id="IPR027417">
    <property type="entry name" value="P-loop_NTPase"/>
</dbReference>
<keyword evidence="2" id="KW-0813">Transport</keyword>
<reference evidence="7 8" key="1">
    <citation type="submission" date="2018-12" db="EMBL/GenBank/DDBJ databases">
        <authorList>
            <person name="Yang Y."/>
        </authorList>
    </citation>
    <scope>NUCLEOTIDE SEQUENCE [LARGE SCALE GENOMIC DNA]</scope>
    <source>
        <strain evidence="7 8">L-25-5w-1</strain>
    </source>
</reference>
<dbReference type="Gene3D" id="3.40.50.300">
    <property type="entry name" value="P-loop containing nucleotide triphosphate hydrolases"/>
    <property type="match status" value="1"/>
</dbReference>
<evidence type="ECO:0000256" key="4">
    <source>
        <dbReference type="ARBA" id="ARBA00022840"/>
    </source>
</evidence>
<dbReference type="Pfam" id="PF00005">
    <property type="entry name" value="ABC_tran"/>
    <property type="match status" value="1"/>
</dbReference>
<dbReference type="GO" id="GO:0005524">
    <property type="term" value="F:ATP binding"/>
    <property type="evidence" value="ECO:0007669"/>
    <property type="project" value="UniProtKB-KW"/>
</dbReference>
<comment type="caution">
    <text evidence="7">The sequence shown here is derived from an EMBL/GenBank/DDBJ whole genome shotgun (WGS) entry which is preliminary data.</text>
</comment>
<accession>A0A431VMP0</accession>
<evidence type="ECO:0000313" key="8">
    <source>
        <dbReference type="Proteomes" id="UP000277007"/>
    </source>
</evidence>
<evidence type="ECO:0000259" key="6">
    <source>
        <dbReference type="PROSITE" id="PS50893"/>
    </source>
</evidence>
<feature type="region of interest" description="Disordered" evidence="5">
    <location>
        <begin position="1"/>
        <end position="45"/>
    </location>
</feature>
<feature type="compositionally biased region" description="Low complexity" evidence="5">
    <location>
        <begin position="25"/>
        <end position="34"/>
    </location>
</feature>
<dbReference type="PROSITE" id="PS00211">
    <property type="entry name" value="ABC_TRANSPORTER_1"/>
    <property type="match status" value="1"/>
</dbReference>
<evidence type="ECO:0000256" key="5">
    <source>
        <dbReference type="SAM" id="MobiDB-lite"/>
    </source>
</evidence>
<dbReference type="SMART" id="SM00382">
    <property type="entry name" value="AAA"/>
    <property type="match status" value="1"/>
</dbReference>
<evidence type="ECO:0000313" key="7">
    <source>
        <dbReference type="EMBL" id="RTR23637.1"/>
    </source>
</evidence>
<proteinExistence type="inferred from homology"/>
<dbReference type="AlphaFoldDB" id="A0A431VMP0"/>
<dbReference type="InterPro" id="IPR003439">
    <property type="entry name" value="ABC_transporter-like_ATP-bd"/>
</dbReference>
<dbReference type="OrthoDB" id="8016555at2"/>
<dbReference type="PROSITE" id="PS50893">
    <property type="entry name" value="ABC_TRANSPORTER_2"/>
    <property type="match status" value="1"/>
</dbReference>
<dbReference type="PANTHER" id="PTHR42788:SF19">
    <property type="entry name" value="ALIPHATIC SULFONATES IMPORT ATP-BINDING PROTEIN SSUB 2"/>
    <property type="match status" value="1"/>
</dbReference>
<dbReference type="GO" id="GO:0016887">
    <property type="term" value="F:ATP hydrolysis activity"/>
    <property type="evidence" value="ECO:0007669"/>
    <property type="project" value="InterPro"/>
</dbReference>
<evidence type="ECO:0000256" key="2">
    <source>
        <dbReference type="ARBA" id="ARBA00022448"/>
    </source>
</evidence>
<keyword evidence="8" id="KW-1185">Reference proteome</keyword>
<dbReference type="Proteomes" id="UP000277007">
    <property type="component" value="Unassembled WGS sequence"/>
</dbReference>
<protein>
    <submittedName>
        <fullName evidence="7">ABC transporter ATP-binding protein</fullName>
    </submittedName>
</protein>
<evidence type="ECO:0000256" key="3">
    <source>
        <dbReference type="ARBA" id="ARBA00022741"/>
    </source>
</evidence>
<dbReference type="RefSeq" id="WP_126612231.1">
    <property type="nucleotide sequence ID" value="NZ_JBHUCY010000010.1"/>
</dbReference>
<keyword evidence="4 7" id="KW-0067">ATP-binding</keyword>
<evidence type="ECO:0000256" key="1">
    <source>
        <dbReference type="ARBA" id="ARBA00005417"/>
    </source>
</evidence>
<dbReference type="PANTHER" id="PTHR42788">
    <property type="entry name" value="TAURINE IMPORT ATP-BINDING PROTEIN-RELATED"/>
    <property type="match status" value="1"/>
</dbReference>
<dbReference type="InterPro" id="IPR017871">
    <property type="entry name" value="ABC_transporter-like_CS"/>
</dbReference>
<feature type="domain" description="ABC transporter" evidence="6">
    <location>
        <begin position="52"/>
        <end position="277"/>
    </location>
</feature>
<comment type="similarity">
    <text evidence="1">Belongs to the ABC transporter superfamily.</text>
</comment>
<sequence>MSQIDLDQTHQDQIERDHTGRFTGVPSVSSSPSSANGPPQARPAAVPPGLAVAIASARLTYGGTCLFSDLSLTLEAGLTTCLLGPSGVGKTTLLRVLAGLAEPEAPTRVETSDGLPLAGRVAYMAQQDLLLPWLSVLDNVLLGDRLRRTRITPEQAARAAALLERVGLAGREADRPATLSGGQRQRVALARTLMEDKPLVLMDEPFSALDALTRLRLQDTAAETLAGRTVLMVTHDPLEALRIGDRLHVMTGRPASVGPALTPPGRAPRRADDANLLALQAELLRRLDA</sequence>